<keyword evidence="5" id="KW-0040">ANK repeat</keyword>
<dbReference type="PANTHER" id="PTHR19384">
    <property type="entry name" value="NITRIC OXIDE SYNTHASE-RELATED"/>
    <property type="match status" value="1"/>
</dbReference>
<dbReference type="Gene3D" id="3.40.50.80">
    <property type="entry name" value="Nucleotide-binding domain of ferredoxin-NADP reductase (FNR) module"/>
    <property type="match status" value="1"/>
</dbReference>
<dbReference type="Gene3D" id="1.10.490.10">
    <property type="entry name" value="Globins"/>
    <property type="match status" value="1"/>
</dbReference>
<dbReference type="PRINTS" id="PR00371">
    <property type="entry name" value="FPNCR"/>
</dbReference>
<dbReference type="InterPro" id="IPR002110">
    <property type="entry name" value="Ankyrin_rpt"/>
</dbReference>
<accession>A0A9P1D7L0</accession>
<evidence type="ECO:0000313" key="8">
    <source>
        <dbReference type="EMBL" id="CAL1156841.1"/>
    </source>
</evidence>
<dbReference type="PROSITE" id="PS01033">
    <property type="entry name" value="GLOBIN"/>
    <property type="match status" value="1"/>
</dbReference>
<dbReference type="AlphaFoldDB" id="A0A9P1D7L0"/>
<dbReference type="OrthoDB" id="1688044at2759"/>
<dbReference type="GO" id="GO:0010181">
    <property type="term" value="F:FMN binding"/>
    <property type="evidence" value="ECO:0007669"/>
    <property type="project" value="TreeGrafter"/>
</dbReference>
<dbReference type="InterPro" id="IPR012292">
    <property type="entry name" value="Globin/Proto"/>
</dbReference>
<comment type="cofactor">
    <cofactor evidence="1">
        <name>FAD</name>
        <dbReference type="ChEBI" id="CHEBI:57692"/>
    </cofactor>
</comment>
<reference evidence="7" key="1">
    <citation type="submission" date="2022-10" db="EMBL/GenBank/DDBJ databases">
        <authorList>
            <person name="Chen Y."/>
            <person name="Dougan E. K."/>
            <person name="Chan C."/>
            <person name="Rhodes N."/>
            <person name="Thang M."/>
        </authorList>
    </citation>
    <scope>NUCLEOTIDE SEQUENCE</scope>
</reference>
<dbReference type="Pfam" id="PF12796">
    <property type="entry name" value="Ank_2"/>
    <property type="match status" value="1"/>
</dbReference>
<keyword evidence="2" id="KW-0285">Flavoprotein</keyword>
<evidence type="ECO:0000313" key="9">
    <source>
        <dbReference type="Proteomes" id="UP001152797"/>
    </source>
</evidence>
<evidence type="ECO:0000256" key="3">
    <source>
        <dbReference type="ARBA" id="ARBA00022827"/>
    </source>
</evidence>
<dbReference type="Pfam" id="PF00042">
    <property type="entry name" value="Globin"/>
    <property type="match status" value="1"/>
</dbReference>
<dbReference type="GO" id="GO:0020037">
    <property type="term" value="F:heme binding"/>
    <property type="evidence" value="ECO:0007669"/>
    <property type="project" value="InterPro"/>
</dbReference>
<dbReference type="InterPro" id="IPR044399">
    <property type="entry name" value="Mb-like_M"/>
</dbReference>
<dbReference type="InterPro" id="IPR000971">
    <property type="entry name" value="Globin"/>
</dbReference>
<dbReference type="SMART" id="SM00248">
    <property type="entry name" value="ANK"/>
    <property type="match status" value="5"/>
</dbReference>
<dbReference type="InterPro" id="IPR039261">
    <property type="entry name" value="FNR_nucleotide-bd"/>
</dbReference>
<dbReference type="InterPro" id="IPR001709">
    <property type="entry name" value="Flavoprot_Pyr_Nucl_cyt_Rdtase"/>
</dbReference>
<evidence type="ECO:0000259" key="6">
    <source>
        <dbReference type="PROSITE" id="PS01033"/>
    </source>
</evidence>
<dbReference type="InterPro" id="IPR009050">
    <property type="entry name" value="Globin-like_sf"/>
</dbReference>
<dbReference type="InterPro" id="IPR001433">
    <property type="entry name" value="OxRdtase_FAD/NAD-bd"/>
</dbReference>
<dbReference type="SUPFAM" id="SSF52343">
    <property type="entry name" value="Ferredoxin reductase-like, C-terminal NADP-linked domain"/>
    <property type="match status" value="1"/>
</dbReference>
<dbReference type="Pfam" id="PF00175">
    <property type="entry name" value="NAD_binding_1"/>
    <property type="match status" value="1"/>
</dbReference>
<comment type="caution">
    <text evidence="7">The sequence shown here is derived from an EMBL/GenBank/DDBJ whole genome shotgun (WGS) entry which is preliminary data.</text>
</comment>
<keyword evidence="3" id="KW-0274">FAD</keyword>
<evidence type="ECO:0000256" key="4">
    <source>
        <dbReference type="ARBA" id="ARBA00023797"/>
    </source>
</evidence>
<dbReference type="GO" id="GO:0005829">
    <property type="term" value="C:cytosol"/>
    <property type="evidence" value="ECO:0007669"/>
    <property type="project" value="TreeGrafter"/>
</dbReference>
<protein>
    <recommendedName>
        <fullName evidence="4">NADPH--hemoprotein reductase</fullName>
        <ecNumber evidence="4">1.6.2.4</ecNumber>
    </recommendedName>
</protein>
<dbReference type="Gene3D" id="1.25.40.20">
    <property type="entry name" value="Ankyrin repeat-containing domain"/>
    <property type="match status" value="2"/>
</dbReference>
<dbReference type="PROSITE" id="PS50088">
    <property type="entry name" value="ANK_REPEAT"/>
    <property type="match status" value="1"/>
</dbReference>
<dbReference type="InterPro" id="IPR036770">
    <property type="entry name" value="Ankyrin_rpt-contain_sf"/>
</dbReference>
<dbReference type="SUPFAM" id="SSF46458">
    <property type="entry name" value="Globin-like"/>
    <property type="match status" value="1"/>
</dbReference>
<feature type="repeat" description="ANK" evidence="5">
    <location>
        <begin position="297"/>
        <end position="329"/>
    </location>
</feature>
<proteinExistence type="predicted"/>
<dbReference type="GO" id="GO:0050660">
    <property type="term" value="F:flavin adenine dinucleotide binding"/>
    <property type="evidence" value="ECO:0007669"/>
    <property type="project" value="TreeGrafter"/>
</dbReference>
<evidence type="ECO:0000256" key="2">
    <source>
        <dbReference type="ARBA" id="ARBA00022630"/>
    </source>
</evidence>
<organism evidence="7">
    <name type="scientific">Cladocopium goreaui</name>
    <dbReference type="NCBI Taxonomy" id="2562237"/>
    <lineage>
        <taxon>Eukaryota</taxon>
        <taxon>Sar</taxon>
        <taxon>Alveolata</taxon>
        <taxon>Dinophyceae</taxon>
        <taxon>Suessiales</taxon>
        <taxon>Symbiodiniaceae</taxon>
        <taxon>Cladocopium</taxon>
    </lineage>
</organism>
<dbReference type="Pfam" id="PF00023">
    <property type="entry name" value="Ank"/>
    <property type="match status" value="1"/>
</dbReference>
<keyword evidence="9" id="KW-1185">Reference proteome</keyword>
<evidence type="ECO:0000256" key="1">
    <source>
        <dbReference type="ARBA" id="ARBA00001974"/>
    </source>
</evidence>
<dbReference type="EMBL" id="CAMXCT020003273">
    <property type="protein sequence ID" value="CAL1156841.1"/>
    <property type="molecule type" value="Genomic_DNA"/>
</dbReference>
<dbReference type="Proteomes" id="UP001152797">
    <property type="component" value="Unassembled WGS sequence"/>
</dbReference>
<feature type="domain" description="Globin" evidence="6">
    <location>
        <begin position="379"/>
        <end position="546"/>
    </location>
</feature>
<dbReference type="EC" id="1.6.2.4" evidence="4"/>
<dbReference type="EMBL" id="CAMXCT010003273">
    <property type="protein sequence ID" value="CAI4003466.1"/>
    <property type="molecule type" value="Genomic_DNA"/>
</dbReference>
<evidence type="ECO:0000313" key="7">
    <source>
        <dbReference type="EMBL" id="CAI4003466.1"/>
    </source>
</evidence>
<dbReference type="PANTHER" id="PTHR19384:SF17">
    <property type="entry name" value="NADPH--CYTOCHROME P450 REDUCTASE"/>
    <property type="match status" value="1"/>
</dbReference>
<reference evidence="8" key="2">
    <citation type="submission" date="2024-04" db="EMBL/GenBank/DDBJ databases">
        <authorList>
            <person name="Chen Y."/>
            <person name="Shah S."/>
            <person name="Dougan E. K."/>
            <person name="Thang M."/>
            <person name="Chan C."/>
        </authorList>
    </citation>
    <scope>NUCLEOTIDE SEQUENCE [LARGE SCALE GENOMIC DNA]</scope>
</reference>
<dbReference type="EMBL" id="CAMXCT030003273">
    <property type="protein sequence ID" value="CAL4790778.1"/>
    <property type="molecule type" value="Genomic_DNA"/>
</dbReference>
<gene>
    <name evidence="7" type="ORF">C1SCF055_LOCUS29336</name>
</gene>
<name>A0A9P1D7L0_9DINO</name>
<evidence type="ECO:0000256" key="5">
    <source>
        <dbReference type="PROSITE-ProRule" id="PRU00023"/>
    </source>
</evidence>
<dbReference type="CDD" id="cd01040">
    <property type="entry name" value="Mb-like"/>
    <property type="match status" value="1"/>
</dbReference>
<dbReference type="GO" id="GO:0062197">
    <property type="term" value="P:cellular response to chemical stress"/>
    <property type="evidence" value="ECO:0007669"/>
    <property type="project" value="UniProtKB-ARBA"/>
</dbReference>
<dbReference type="GO" id="GO:0019825">
    <property type="term" value="F:oxygen binding"/>
    <property type="evidence" value="ECO:0007669"/>
    <property type="project" value="InterPro"/>
</dbReference>
<sequence length="549" mass="60726">MPTPHFRLPLDLRHPVILVATGTGIAPFRSFWQELAWRKASYPEIEYGPKVLIFGCRNASHDYLYHEEVERARSAKVFSEIHVAFSRPEEGQGQYVQDLIQSEADQLLPVMTESCHIYVCGSSHMNTAVGSAFNKILGKEKYQALVLGSRWHEDVFGAKVQTETKSVTDLELLARSGWEKIKVELASNTVDIHSQTWSGNTLLHLACGMRNKVLVQSLLEQKASPLIMNFEGLTPAMIACIAGDKQLEQLVSSKGGTKASSLHKKYYLLHAAVISEDSRAVRKLLASGADPNQPDCNYTRPVHLAALLKDTAILSDLIQKKADLNMPNRLGLLPAQTALKSGRKEAATLIKSIGGNITAIGGGATGMLGEDMASRANEGMLAEEIAAVQASWSFLMGSMTPAGVEKRMKSMGVDLFLAIFEQSPAALELFPFKWQPGQPDINALEVHGRKVLTALTTIVEHLSNEEAFQVYLEALVLRHLAYKVDNWHYTFFLTQLLDFLLASMPKEDGRADEAFVNGWSKFKGKVLKHVDKTFEHVIKGMPSSEKQKQ</sequence>
<dbReference type="SUPFAM" id="SSF48403">
    <property type="entry name" value="Ankyrin repeat"/>
    <property type="match status" value="1"/>
</dbReference>
<dbReference type="GO" id="GO:0003958">
    <property type="term" value="F:NADPH-hemoprotein reductase activity"/>
    <property type="evidence" value="ECO:0007669"/>
    <property type="project" value="UniProtKB-EC"/>
</dbReference>